<organism evidence="1 2">
    <name type="scientific">Paenibacillus typhae</name>
    <dbReference type="NCBI Taxonomy" id="1174501"/>
    <lineage>
        <taxon>Bacteria</taxon>
        <taxon>Bacillati</taxon>
        <taxon>Bacillota</taxon>
        <taxon>Bacilli</taxon>
        <taxon>Bacillales</taxon>
        <taxon>Paenibacillaceae</taxon>
        <taxon>Paenibacillus</taxon>
    </lineage>
</organism>
<proteinExistence type="predicted"/>
<name>A0A1G8GHX2_9BACL</name>
<dbReference type="OrthoDB" id="2614999at2"/>
<accession>A0A1G8GHX2</accession>
<keyword evidence="2" id="KW-1185">Reference proteome</keyword>
<evidence type="ECO:0000313" key="1">
    <source>
        <dbReference type="EMBL" id="SDH93983.1"/>
    </source>
</evidence>
<sequence length="135" mass="15373">MYLGHGGILIFSPNVAGDEFILALSKRKEFSVLACSSVQKQHYLELGVKSIIDVDITENYSIHLAEKAFSKVYIFEEELGLCCGVIEYTRKWTNGILFVITRKHYPQMIYKALGADFVIRTKSGNVFFLIEKENI</sequence>
<dbReference type="AlphaFoldDB" id="A0A1G8GHX2"/>
<protein>
    <submittedName>
        <fullName evidence="1">Uncharacterized protein</fullName>
    </submittedName>
</protein>
<dbReference type="Proteomes" id="UP000199050">
    <property type="component" value="Unassembled WGS sequence"/>
</dbReference>
<reference evidence="2" key="1">
    <citation type="submission" date="2016-10" db="EMBL/GenBank/DDBJ databases">
        <authorList>
            <person name="Varghese N."/>
            <person name="Submissions S."/>
        </authorList>
    </citation>
    <scope>NUCLEOTIDE SEQUENCE [LARGE SCALE GENOMIC DNA]</scope>
    <source>
        <strain evidence="2">CGMCC 1.11012</strain>
    </source>
</reference>
<dbReference type="EMBL" id="FNDX01000002">
    <property type="protein sequence ID" value="SDH93983.1"/>
    <property type="molecule type" value="Genomic_DNA"/>
</dbReference>
<dbReference type="STRING" id="1174501.SAMN05216192_102100"/>
<evidence type="ECO:0000313" key="2">
    <source>
        <dbReference type="Proteomes" id="UP000199050"/>
    </source>
</evidence>
<dbReference type="RefSeq" id="WP_090711753.1">
    <property type="nucleotide sequence ID" value="NZ_CBCSKY010000013.1"/>
</dbReference>
<gene>
    <name evidence="1" type="ORF">SAMN05216192_102100</name>
</gene>